<dbReference type="PANTHER" id="PTHR36917:SF1">
    <property type="entry name" value="INNER MEMBRANE-SPANNING PROTEIN YCIB"/>
    <property type="match status" value="1"/>
</dbReference>
<comment type="function">
    <text evidence="5">Plays a role in cell envelope biogenesis, maintenance of cell envelope integrity and membrane homeostasis.</text>
</comment>
<feature type="transmembrane region" description="Helical" evidence="5">
    <location>
        <begin position="180"/>
        <end position="198"/>
    </location>
</feature>
<comment type="subcellular location">
    <subcellularLocation>
        <location evidence="5">Cell inner membrane</location>
        <topology evidence="5">Multi-pass membrane protein</topology>
    </subcellularLocation>
</comment>
<feature type="transmembrane region" description="Helical" evidence="5">
    <location>
        <begin position="46"/>
        <end position="72"/>
    </location>
</feature>
<dbReference type="Pfam" id="PF04279">
    <property type="entry name" value="IspA"/>
    <property type="match status" value="1"/>
</dbReference>
<dbReference type="HAMAP" id="MF_00189">
    <property type="entry name" value="YciB"/>
    <property type="match status" value="1"/>
</dbReference>
<feature type="transmembrane region" description="Helical" evidence="5">
    <location>
        <begin position="109"/>
        <end position="129"/>
    </location>
</feature>
<evidence type="ECO:0000256" key="5">
    <source>
        <dbReference type="HAMAP-Rule" id="MF_00189"/>
    </source>
</evidence>
<dbReference type="NCBIfam" id="NF001325">
    <property type="entry name" value="PRK00259.1-3"/>
    <property type="match status" value="1"/>
</dbReference>
<proteinExistence type="inferred from homology"/>
<evidence type="ECO:0000256" key="3">
    <source>
        <dbReference type="ARBA" id="ARBA00022989"/>
    </source>
</evidence>
<gene>
    <name evidence="5" type="primary">yciB</name>
    <name evidence="6" type="ORF">H4F90_07355</name>
</gene>
<keyword evidence="4 5" id="KW-0472">Membrane</keyword>
<evidence type="ECO:0000313" key="7">
    <source>
        <dbReference type="Proteomes" id="UP000586093"/>
    </source>
</evidence>
<dbReference type="EMBL" id="JACIVI010000001">
    <property type="protein sequence ID" value="MBB1161791.1"/>
    <property type="molecule type" value="Genomic_DNA"/>
</dbReference>
<dbReference type="AlphaFoldDB" id="A0A839HRT3"/>
<keyword evidence="1 5" id="KW-1003">Cell membrane</keyword>
<keyword evidence="7" id="KW-1185">Reference proteome</keyword>
<evidence type="ECO:0000313" key="6">
    <source>
        <dbReference type="EMBL" id="MBB1161791.1"/>
    </source>
</evidence>
<comment type="caution">
    <text evidence="6">The sequence shown here is derived from an EMBL/GenBank/DDBJ whole genome shotgun (WGS) entry which is preliminary data.</text>
</comment>
<dbReference type="PANTHER" id="PTHR36917">
    <property type="entry name" value="INTRACELLULAR SEPTATION PROTEIN A-RELATED"/>
    <property type="match status" value="1"/>
</dbReference>
<evidence type="ECO:0000256" key="2">
    <source>
        <dbReference type="ARBA" id="ARBA00022692"/>
    </source>
</evidence>
<dbReference type="RefSeq" id="WP_182662842.1">
    <property type="nucleotide sequence ID" value="NZ_JACIVI010000001.1"/>
</dbReference>
<keyword evidence="3 5" id="KW-1133">Transmembrane helix</keyword>
<dbReference type="GO" id="GO:0005886">
    <property type="term" value="C:plasma membrane"/>
    <property type="evidence" value="ECO:0007669"/>
    <property type="project" value="UniProtKB-SubCell"/>
</dbReference>
<organism evidence="6 7">
    <name type="scientific">Aquariibacter albus</name>
    <dbReference type="NCBI Taxonomy" id="2759899"/>
    <lineage>
        <taxon>Bacteria</taxon>
        <taxon>Pseudomonadati</taxon>
        <taxon>Pseudomonadota</taxon>
        <taxon>Betaproteobacteria</taxon>
        <taxon>Burkholderiales</taxon>
        <taxon>Sphaerotilaceae</taxon>
        <taxon>Aquariibacter</taxon>
    </lineage>
</organism>
<evidence type="ECO:0000256" key="1">
    <source>
        <dbReference type="ARBA" id="ARBA00022475"/>
    </source>
</evidence>
<dbReference type="Proteomes" id="UP000586093">
    <property type="component" value="Unassembled WGS sequence"/>
</dbReference>
<feature type="transmembrane region" description="Helical" evidence="5">
    <location>
        <begin position="150"/>
        <end position="168"/>
    </location>
</feature>
<comment type="similarity">
    <text evidence="5">Belongs to the YciB family.</text>
</comment>
<dbReference type="NCBIfam" id="TIGR00997">
    <property type="entry name" value="ispZ"/>
    <property type="match status" value="1"/>
</dbReference>
<feature type="transmembrane region" description="Helical" evidence="5">
    <location>
        <begin position="79"/>
        <end position="97"/>
    </location>
</feature>
<protein>
    <recommendedName>
        <fullName evidence="5">Inner membrane-spanning protein YciB</fullName>
    </recommendedName>
</protein>
<sequence length="211" mass="23733">MKLLLDFLPIVLFFAVFKVAEGRPDAAAAFATEHFGPFVSGGVVAAAQAPVLLATLVVMLATLLQIVVLLALRRKVDKMLWISLVLVTVFGGATVWFQNETFIKWKPSVLYWVMGLVFWLSHAIWRRNLLQSVMGEQMQLPAQVWRKLNLMWIAFFAFMGLANLYVAYSFSTDAWVNFKLFGSMGLMIAFTVAQAIYLGKHIKQAETPEQP</sequence>
<keyword evidence="2 5" id="KW-0812">Transmembrane</keyword>
<keyword evidence="5" id="KW-0997">Cell inner membrane</keyword>
<evidence type="ECO:0000256" key="4">
    <source>
        <dbReference type="ARBA" id="ARBA00023136"/>
    </source>
</evidence>
<accession>A0A839HRT3</accession>
<dbReference type="InterPro" id="IPR006008">
    <property type="entry name" value="YciB"/>
</dbReference>
<reference evidence="6 7" key="1">
    <citation type="submission" date="2020-08" db="EMBL/GenBank/DDBJ databases">
        <title>Aquariorum lacteus gen. nov., sp. nov., a new member of the family Comamonadaceae, isolated from freshwater aquarium.</title>
        <authorList>
            <person name="Chun S.-J."/>
        </authorList>
    </citation>
    <scope>NUCLEOTIDE SEQUENCE [LARGE SCALE GENOMIC DNA]</scope>
    <source>
        <strain evidence="6 7">SJAQ100</strain>
    </source>
</reference>
<name>A0A839HRT3_9BURK</name>